<accession>A0AAE8MXK0</accession>
<evidence type="ECO:0000313" key="4">
    <source>
        <dbReference type="EMBL" id="SPO01548.1"/>
    </source>
</evidence>
<dbReference type="Proteomes" id="UP001187682">
    <property type="component" value="Unassembled WGS sequence"/>
</dbReference>
<organism evidence="4 5">
    <name type="scientific">Cephalotrichum gorgonifer</name>
    <dbReference type="NCBI Taxonomy" id="2041049"/>
    <lineage>
        <taxon>Eukaryota</taxon>
        <taxon>Fungi</taxon>
        <taxon>Dikarya</taxon>
        <taxon>Ascomycota</taxon>
        <taxon>Pezizomycotina</taxon>
        <taxon>Sordariomycetes</taxon>
        <taxon>Hypocreomycetidae</taxon>
        <taxon>Microascales</taxon>
        <taxon>Microascaceae</taxon>
        <taxon>Cephalotrichum</taxon>
    </lineage>
</organism>
<evidence type="ECO:0000259" key="3">
    <source>
        <dbReference type="SMART" id="SM01119"/>
    </source>
</evidence>
<dbReference type="InterPro" id="IPR029066">
    <property type="entry name" value="PLP-binding_barrel"/>
</dbReference>
<dbReference type="InterPro" id="IPR001608">
    <property type="entry name" value="Ala_racemase_N"/>
</dbReference>
<dbReference type="SUPFAM" id="SSF51419">
    <property type="entry name" value="PLP-binding barrel"/>
    <property type="match status" value="1"/>
</dbReference>
<feature type="domain" description="D-serine dehydratase-like" evidence="3">
    <location>
        <begin position="326"/>
        <end position="445"/>
    </location>
</feature>
<dbReference type="Gene3D" id="2.40.37.20">
    <property type="entry name" value="D-serine dehydratase-like domain"/>
    <property type="match status" value="1"/>
</dbReference>
<evidence type="ECO:0000256" key="2">
    <source>
        <dbReference type="ARBA" id="ARBA00023239"/>
    </source>
</evidence>
<proteinExistence type="inferred from homology"/>
<dbReference type="InterPro" id="IPR026956">
    <property type="entry name" value="D-ser_dehydrat-like_dom"/>
</dbReference>
<dbReference type="PANTHER" id="PTHR28004">
    <property type="entry name" value="ZGC:162816-RELATED"/>
    <property type="match status" value="1"/>
</dbReference>
<dbReference type="SMART" id="SM01119">
    <property type="entry name" value="D-ser_dehydrat"/>
    <property type="match status" value="1"/>
</dbReference>
<dbReference type="AlphaFoldDB" id="A0AAE8MXK0"/>
<evidence type="ECO:0000313" key="5">
    <source>
        <dbReference type="Proteomes" id="UP001187682"/>
    </source>
</evidence>
<dbReference type="GO" id="GO:0008721">
    <property type="term" value="F:D-serine ammonia-lyase activity"/>
    <property type="evidence" value="ECO:0007669"/>
    <property type="project" value="TreeGrafter"/>
</dbReference>
<evidence type="ECO:0000256" key="1">
    <source>
        <dbReference type="ARBA" id="ARBA00005323"/>
    </source>
</evidence>
<dbReference type="PANTHER" id="PTHR28004:SF2">
    <property type="entry name" value="D-SERINE DEHYDRATASE"/>
    <property type="match status" value="1"/>
</dbReference>
<dbReference type="InterPro" id="IPR051466">
    <property type="entry name" value="D-amino_acid_metab_enzyme"/>
</dbReference>
<sequence>MAVPQRLAPSVDDLRRFYVGKDISQVPKPATVLDRAKMRRHCESLLGAVDALGVGLRAHVKTHKTKEGTRLQAGETSKDINLVVSTLAELEHLLPVLEEFRDSGRNINVLYGIPLPPSQVTQLAALGLQLGHGSISVLVDNVAQLDPVARFFEEAGFPAGVYLKVDTGYHRAGLPPSGINKGDLIAKLMDLENQGKANFVGLYSHSSLSYNDTTPKQAMANLEGEIHGCLDALRKNEHLFPKDKEITISVGASPQVTAAENLVGPEGKLSEGAESLRETIRAVAVDGPGGFRTKLELHAGVYSVLDVQQLSTKSRVGLGDYEDEIAVSVVAEVCSIYNDGERRRPEALVAVGVLGLGREPCVAYKGWGIVDRESYSPGSKLARRLVVDRVSQEHCIVSWEWDVDVEGEGQGDLPPIPLAVGDSIRIYPNHACIAGAMYGWYLVVDSSDDGQSATRVVDVWVRASGW</sequence>
<comment type="caution">
    <text evidence="4">The sequence shown here is derived from an EMBL/GenBank/DDBJ whole genome shotgun (WGS) entry which is preliminary data.</text>
</comment>
<keyword evidence="5" id="KW-1185">Reference proteome</keyword>
<dbReference type="GO" id="GO:0036088">
    <property type="term" value="P:D-serine catabolic process"/>
    <property type="evidence" value="ECO:0007669"/>
    <property type="project" value="TreeGrafter"/>
</dbReference>
<comment type="similarity">
    <text evidence="1">Belongs to the DSD1 family.</text>
</comment>
<dbReference type="Pfam" id="PF01168">
    <property type="entry name" value="Ala_racemase_N"/>
    <property type="match status" value="1"/>
</dbReference>
<name>A0AAE8MXK0_9PEZI</name>
<protein>
    <submittedName>
        <fullName evidence="4">Related to alanine racemase</fullName>
    </submittedName>
</protein>
<dbReference type="Pfam" id="PF14031">
    <property type="entry name" value="D-ser_dehydrat"/>
    <property type="match status" value="1"/>
</dbReference>
<keyword evidence="2" id="KW-0456">Lyase</keyword>
<gene>
    <name evidence="4" type="ORF">DNG_04221</name>
</gene>
<dbReference type="InterPro" id="IPR042208">
    <property type="entry name" value="D-ser_dehydrat-like_sf"/>
</dbReference>
<dbReference type="Gene3D" id="3.20.20.10">
    <property type="entry name" value="Alanine racemase"/>
    <property type="match status" value="1"/>
</dbReference>
<dbReference type="EMBL" id="ONZQ02000005">
    <property type="protein sequence ID" value="SPO01548.1"/>
    <property type="molecule type" value="Genomic_DNA"/>
</dbReference>
<reference evidence="4" key="1">
    <citation type="submission" date="2018-03" db="EMBL/GenBank/DDBJ databases">
        <authorList>
            <person name="Guldener U."/>
        </authorList>
    </citation>
    <scope>NUCLEOTIDE SEQUENCE</scope>
</reference>